<name>A0ACC0JPG5_CHOFU</name>
<sequence>MYCLQWLIPVLLIPKPVNPALVNTHVMFMVLYLIGFFLERKPCTVCSVVFLAAVILICYSGIGNCVFWASQCEADNFQRLGRGAWRAAARQRRQRLLTQHQRQDTRCSEEHVQEECLPVQTFGDLHDDSSINILRGLDHGVVIIAHIITHNLVVFTFNVYYII</sequence>
<comment type="caution">
    <text evidence="1">The sequence shown here is derived from an EMBL/GenBank/DDBJ whole genome shotgun (WGS) entry which is preliminary data.</text>
</comment>
<proteinExistence type="predicted"/>
<reference evidence="1 2" key="1">
    <citation type="journal article" date="2022" name="Genome Biol. Evol.">
        <title>The Spruce Budworm Genome: Reconstructing the Evolutionary History of Antifreeze Proteins.</title>
        <authorList>
            <person name="Beliveau C."/>
            <person name="Gagne P."/>
            <person name="Picq S."/>
            <person name="Vernygora O."/>
            <person name="Keeling C.I."/>
            <person name="Pinkney K."/>
            <person name="Doucet D."/>
            <person name="Wen F."/>
            <person name="Johnston J.S."/>
            <person name="Maaroufi H."/>
            <person name="Boyle B."/>
            <person name="Laroche J."/>
            <person name="Dewar K."/>
            <person name="Juretic N."/>
            <person name="Blackburn G."/>
            <person name="Nisole A."/>
            <person name="Brunet B."/>
            <person name="Brandao M."/>
            <person name="Lumley L."/>
            <person name="Duan J."/>
            <person name="Quan G."/>
            <person name="Lucarotti C.J."/>
            <person name="Roe A.D."/>
            <person name="Sperling F.A.H."/>
            <person name="Levesque R.C."/>
            <person name="Cusson M."/>
        </authorList>
    </citation>
    <scope>NUCLEOTIDE SEQUENCE [LARGE SCALE GENOMIC DNA]</scope>
    <source>
        <strain evidence="1">Glfc:IPQL:Cfum</strain>
    </source>
</reference>
<organism evidence="1 2">
    <name type="scientific">Choristoneura fumiferana</name>
    <name type="common">Spruce budworm moth</name>
    <name type="synonym">Archips fumiferana</name>
    <dbReference type="NCBI Taxonomy" id="7141"/>
    <lineage>
        <taxon>Eukaryota</taxon>
        <taxon>Metazoa</taxon>
        <taxon>Ecdysozoa</taxon>
        <taxon>Arthropoda</taxon>
        <taxon>Hexapoda</taxon>
        <taxon>Insecta</taxon>
        <taxon>Pterygota</taxon>
        <taxon>Neoptera</taxon>
        <taxon>Endopterygota</taxon>
        <taxon>Lepidoptera</taxon>
        <taxon>Glossata</taxon>
        <taxon>Ditrysia</taxon>
        <taxon>Tortricoidea</taxon>
        <taxon>Tortricidae</taxon>
        <taxon>Tortricinae</taxon>
        <taxon>Choristoneura</taxon>
    </lineage>
</organism>
<dbReference type="EMBL" id="CM046108">
    <property type="protein sequence ID" value="KAI8425954.1"/>
    <property type="molecule type" value="Genomic_DNA"/>
</dbReference>
<protein>
    <submittedName>
        <fullName evidence="1">Uncharacterized protein</fullName>
    </submittedName>
</protein>
<dbReference type="Proteomes" id="UP001064048">
    <property type="component" value="Chromosome 8"/>
</dbReference>
<evidence type="ECO:0000313" key="2">
    <source>
        <dbReference type="Proteomes" id="UP001064048"/>
    </source>
</evidence>
<accession>A0ACC0JPG5</accession>
<keyword evidence="2" id="KW-1185">Reference proteome</keyword>
<gene>
    <name evidence="1" type="ORF">MSG28_004947</name>
</gene>
<evidence type="ECO:0000313" key="1">
    <source>
        <dbReference type="EMBL" id="KAI8425954.1"/>
    </source>
</evidence>